<evidence type="ECO:0000256" key="5">
    <source>
        <dbReference type="ARBA" id="ARBA00022989"/>
    </source>
</evidence>
<dbReference type="EMBL" id="MSCM01000002">
    <property type="protein sequence ID" value="PQJ76282.1"/>
    <property type="molecule type" value="Genomic_DNA"/>
</dbReference>
<comment type="similarity">
    <text evidence="2">Belongs to the UPF0073 (Hly-III) family.</text>
</comment>
<dbReference type="Pfam" id="PF03006">
    <property type="entry name" value="HlyIII"/>
    <property type="match status" value="1"/>
</dbReference>
<keyword evidence="6 8" id="KW-0472">Membrane</keyword>
<keyword evidence="10" id="KW-1185">Reference proteome</keyword>
<feature type="transmembrane region" description="Helical" evidence="8">
    <location>
        <begin position="109"/>
        <end position="129"/>
    </location>
</feature>
<evidence type="ECO:0000256" key="1">
    <source>
        <dbReference type="ARBA" id="ARBA00004651"/>
    </source>
</evidence>
<dbReference type="GO" id="GO:0005886">
    <property type="term" value="C:plasma membrane"/>
    <property type="evidence" value="ECO:0007669"/>
    <property type="project" value="UniProtKB-SubCell"/>
</dbReference>
<comment type="caution">
    <text evidence="9">The sequence shown here is derived from an EMBL/GenBank/DDBJ whole genome shotgun (WGS) entry which is preliminary data.</text>
</comment>
<dbReference type="NCBIfam" id="TIGR01065">
    <property type="entry name" value="hlyIII"/>
    <property type="match status" value="1"/>
</dbReference>
<feature type="transmembrane region" description="Helical" evidence="8">
    <location>
        <begin position="136"/>
        <end position="156"/>
    </location>
</feature>
<dbReference type="InterPro" id="IPR005744">
    <property type="entry name" value="Hy-lIII"/>
</dbReference>
<dbReference type="GO" id="GO:0046872">
    <property type="term" value="F:metal ion binding"/>
    <property type="evidence" value="ECO:0007669"/>
    <property type="project" value="UniProtKB-KW"/>
</dbReference>
<feature type="binding site" evidence="7">
    <location>
        <position position="194"/>
    </location>
    <ligand>
        <name>Zn(2+)</name>
        <dbReference type="ChEBI" id="CHEBI:29105"/>
    </ligand>
</feature>
<dbReference type="Proteomes" id="UP000239068">
    <property type="component" value="Unassembled WGS sequence"/>
</dbReference>
<comment type="subcellular location">
    <subcellularLocation>
        <location evidence="1">Cell membrane</location>
        <topology evidence="1">Multi-pass membrane protein</topology>
    </subcellularLocation>
</comment>
<evidence type="ECO:0000256" key="3">
    <source>
        <dbReference type="ARBA" id="ARBA00022475"/>
    </source>
</evidence>
<feature type="transmembrane region" description="Helical" evidence="8">
    <location>
        <begin position="195"/>
        <end position="215"/>
    </location>
</feature>
<reference evidence="9 10" key="1">
    <citation type="submission" date="2016-12" db="EMBL/GenBank/DDBJ databases">
        <title>Trade-off between light-utilization and light-protection in marine flavobacteria.</title>
        <authorList>
            <person name="Kumagai Y."/>
            <person name="Yoshizawa S."/>
            <person name="Kogure K."/>
            <person name="Iwasaki W."/>
        </authorList>
    </citation>
    <scope>NUCLEOTIDE SEQUENCE [LARGE SCALE GENOMIC DNA]</scope>
    <source>
        <strain evidence="9 10">ATCC 43844</strain>
    </source>
</reference>
<evidence type="ECO:0000256" key="4">
    <source>
        <dbReference type="ARBA" id="ARBA00022692"/>
    </source>
</evidence>
<protein>
    <submittedName>
        <fullName evidence="9">Hemolysin D</fullName>
    </submittedName>
</protein>
<organism evidence="9 10">
    <name type="scientific">Polaribacter glomeratus</name>
    <dbReference type="NCBI Taxonomy" id="102"/>
    <lineage>
        <taxon>Bacteria</taxon>
        <taxon>Pseudomonadati</taxon>
        <taxon>Bacteroidota</taxon>
        <taxon>Flavobacteriia</taxon>
        <taxon>Flavobacteriales</taxon>
        <taxon>Flavobacteriaceae</taxon>
    </lineage>
</organism>
<dbReference type="GO" id="GO:0140911">
    <property type="term" value="F:pore-forming activity"/>
    <property type="evidence" value="ECO:0007669"/>
    <property type="project" value="InterPro"/>
</dbReference>
<sequence>MQTQNSNTQIKKELVNSIVHGFGIIFGIVSIPILIAFTIKSDNTAGIIGAAIYGFCFLQLFTFSTLYHSFQHVQTKRILEILDHISIYFLIAGTYTPFLLMYMHNSFGITLLSILWGLTALGIIFKIFFTGKWKLFSTLIYIAMGCIMVVGGRTFFESIPDNILTMILIGCSLYLIGVIFYLWQKYPYNHAVWHFFVLAAAVCHYIAILLAVSAYN</sequence>
<keyword evidence="4 8" id="KW-0812">Transmembrane</keyword>
<evidence type="ECO:0000256" key="2">
    <source>
        <dbReference type="ARBA" id="ARBA00008488"/>
    </source>
</evidence>
<proteinExistence type="inferred from homology"/>
<feature type="transmembrane region" description="Helical" evidence="8">
    <location>
        <begin position="85"/>
        <end position="103"/>
    </location>
</feature>
<evidence type="ECO:0000313" key="10">
    <source>
        <dbReference type="Proteomes" id="UP000239068"/>
    </source>
</evidence>
<evidence type="ECO:0000256" key="7">
    <source>
        <dbReference type="PIRSR" id="PIRSR604254-1"/>
    </source>
</evidence>
<keyword evidence="3" id="KW-1003">Cell membrane</keyword>
<feature type="transmembrane region" description="Helical" evidence="8">
    <location>
        <begin position="162"/>
        <end position="183"/>
    </location>
</feature>
<feature type="binding site" evidence="7">
    <location>
        <position position="68"/>
    </location>
    <ligand>
        <name>Zn(2+)</name>
        <dbReference type="ChEBI" id="CHEBI:29105"/>
    </ligand>
</feature>
<feature type="transmembrane region" description="Helical" evidence="8">
    <location>
        <begin position="45"/>
        <end position="64"/>
    </location>
</feature>
<dbReference type="InterPro" id="IPR004254">
    <property type="entry name" value="AdipoR/HlyIII-related"/>
</dbReference>
<keyword evidence="5 8" id="KW-1133">Transmembrane helix</keyword>
<keyword evidence="7" id="KW-0862">Zinc</keyword>
<gene>
    <name evidence="9" type="ORF">BTO16_10185</name>
</gene>
<dbReference type="PANTHER" id="PTHR20855:SF3">
    <property type="entry name" value="LD03007P"/>
    <property type="match status" value="1"/>
</dbReference>
<evidence type="ECO:0000313" key="9">
    <source>
        <dbReference type="EMBL" id="PQJ76282.1"/>
    </source>
</evidence>
<dbReference type="OrthoDB" id="9813689at2"/>
<dbReference type="RefSeq" id="WP_105021594.1">
    <property type="nucleotide sequence ID" value="NZ_MSCM01000002.1"/>
</dbReference>
<accession>A0A2S7WG99</accession>
<keyword evidence="7" id="KW-0479">Metal-binding</keyword>
<evidence type="ECO:0000256" key="6">
    <source>
        <dbReference type="ARBA" id="ARBA00023136"/>
    </source>
</evidence>
<dbReference type="PANTHER" id="PTHR20855">
    <property type="entry name" value="ADIPOR/PROGESTIN RECEPTOR-RELATED"/>
    <property type="match status" value="1"/>
</dbReference>
<feature type="transmembrane region" description="Helical" evidence="8">
    <location>
        <begin position="21"/>
        <end position="39"/>
    </location>
</feature>
<name>A0A2S7WG99_9FLAO</name>
<feature type="binding site" evidence="7">
    <location>
        <position position="190"/>
    </location>
    <ligand>
        <name>Zn(2+)</name>
        <dbReference type="ChEBI" id="CHEBI:29105"/>
    </ligand>
</feature>
<evidence type="ECO:0000256" key="8">
    <source>
        <dbReference type="SAM" id="Phobius"/>
    </source>
</evidence>
<dbReference type="AlphaFoldDB" id="A0A2S7WG99"/>